<keyword evidence="3" id="KW-1185">Reference proteome</keyword>
<feature type="compositionally biased region" description="Polar residues" evidence="1">
    <location>
        <begin position="78"/>
        <end position="90"/>
    </location>
</feature>
<gene>
    <name evidence="2" type="ORF">NDU88_000946</name>
</gene>
<dbReference type="EMBL" id="JANPWB010000004">
    <property type="protein sequence ID" value="KAJ1191630.1"/>
    <property type="molecule type" value="Genomic_DNA"/>
</dbReference>
<feature type="compositionally biased region" description="Basic residues" evidence="1">
    <location>
        <begin position="94"/>
        <end position="104"/>
    </location>
</feature>
<proteinExistence type="predicted"/>
<organism evidence="2 3">
    <name type="scientific">Pleurodeles waltl</name>
    <name type="common">Iberian ribbed newt</name>
    <dbReference type="NCBI Taxonomy" id="8319"/>
    <lineage>
        <taxon>Eukaryota</taxon>
        <taxon>Metazoa</taxon>
        <taxon>Chordata</taxon>
        <taxon>Craniata</taxon>
        <taxon>Vertebrata</taxon>
        <taxon>Euteleostomi</taxon>
        <taxon>Amphibia</taxon>
        <taxon>Batrachia</taxon>
        <taxon>Caudata</taxon>
        <taxon>Salamandroidea</taxon>
        <taxon>Salamandridae</taxon>
        <taxon>Pleurodelinae</taxon>
        <taxon>Pleurodeles</taxon>
    </lineage>
</organism>
<reference evidence="2" key="1">
    <citation type="journal article" date="2022" name="bioRxiv">
        <title>Sequencing and chromosome-scale assembly of the giantPleurodeles waltlgenome.</title>
        <authorList>
            <person name="Brown T."/>
            <person name="Elewa A."/>
            <person name="Iarovenko S."/>
            <person name="Subramanian E."/>
            <person name="Araus A.J."/>
            <person name="Petzold A."/>
            <person name="Susuki M."/>
            <person name="Suzuki K.-i.T."/>
            <person name="Hayashi T."/>
            <person name="Toyoda A."/>
            <person name="Oliveira C."/>
            <person name="Osipova E."/>
            <person name="Leigh N.D."/>
            <person name="Simon A."/>
            <person name="Yun M.H."/>
        </authorList>
    </citation>
    <scope>NUCLEOTIDE SEQUENCE</scope>
    <source>
        <strain evidence="2">20211129_DDA</strain>
        <tissue evidence="2">Liver</tissue>
    </source>
</reference>
<dbReference type="AlphaFoldDB" id="A0AAV7URF9"/>
<feature type="region of interest" description="Disordered" evidence="1">
    <location>
        <begin position="48"/>
        <end position="134"/>
    </location>
</feature>
<dbReference type="Proteomes" id="UP001066276">
    <property type="component" value="Chromosome 2_2"/>
</dbReference>
<feature type="compositionally biased region" description="Low complexity" evidence="1">
    <location>
        <begin position="270"/>
        <end position="282"/>
    </location>
</feature>
<evidence type="ECO:0000313" key="3">
    <source>
        <dbReference type="Proteomes" id="UP001066276"/>
    </source>
</evidence>
<feature type="region of interest" description="Disordered" evidence="1">
    <location>
        <begin position="162"/>
        <end position="227"/>
    </location>
</feature>
<evidence type="ECO:0000313" key="2">
    <source>
        <dbReference type="EMBL" id="KAJ1191630.1"/>
    </source>
</evidence>
<name>A0AAV7URF9_PLEWA</name>
<feature type="region of interest" description="Disordered" evidence="1">
    <location>
        <begin position="256"/>
        <end position="282"/>
    </location>
</feature>
<evidence type="ECO:0000256" key="1">
    <source>
        <dbReference type="SAM" id="MobiDB-lite"/>
    </source>
</evidence>
<feature type="compositionally biased region" description="Polar residues" evidence="1">
    <location>
        <begin position="105"/>
        <end position="114"/>
    </location>
</feature>
<sequence>MSRGIYRTLPQVAPSAYRLARVHSKSYNAPLSHYSVPSRLHPTYHAPLCSTTPPARNLLRSTPAPKIRGTAQPDPEVSHQQGLCTTSRASPHQPAKHRALRRSGGKNTSQSSPHRPQHRDSHSKHWAHTQPTPVLPHPLLGLSTSFLRPGFPLRSRAWRPQPVRHSAAGYPNEAGKPLAPRSSRHKRAPVTTFICCPTPGQKRPAHWSAGPALKGGSSPRTRRPASPNVTFTCAWGGAAGAAVRPDRRQPQLLERGIPSGESTHLRPQEAAGSAARQGAPAPEAHALSLAALRSWPSPPIGATLWPALGRGLLQDLTWHRGPTHQLRR</sequence>
<accession>A0AAV7URF9</accession>
<feature type="compositionally biased region" description="Basic residues" evidence="1">
    <location>
        <begin position="115"/>
        <end position="127"/>
    </location>
</feature>
<protein>
    <submittedName>
        <fullName evidence="2">Uncharacterized protein</fullName>
    </submittedName>
</protein>
<comment type="caution">
    <text evidence="2">The sequence shown here is derived from an EMBL/GenBank/DDBJ whole genome shotgun (WGS) entry which is preliminary data.</text>
</comment>